<reference evidence="3" key="1">
    <citation type="submission" date="2023-01" db="EMBL/GenBank/DDBJ databases">
        <title>Genome assembly of the deep-sea coral Lophelia pertusa.</title>
        <authorList>
            <person name="Herrera S."/>
            <person name="Cordes E."/>
        </authorList>
    </citation>
    <scope>NUCLEOTIDE SEQUENCE</scope>
    <source>
        <strain evidence="3">USNM1676648</strain>
        <tissue evidence="3">Polyp</tissue>
    </source>
</reference>
<dbReference type="SUPFAM" id="SSF51197">
    <property type="entry name" value="Clavaminate synthase-like"/>
    <property type="match status" value="1"/>
</dbReference>
<dbReference type="GO" id="GO:0016491">
    <property type="term" value="F:oxidoreductase activity"/>
    <property type="evidence" value="ECO:0007669"/>
    <property type="project" value="UniProtKB-KW"/>
</dbReference>
<evidence type="ECO:0000313" key="4">
    <source>
        <dbReference type="Proteomes" id="UP001163046"/>
    </source>
</evidence>
<dbReference type="OrthoDB" id="408743at2759"/>
<feature type="domain" description="TauD/TfdA-like" evidence="2">
    <location>
        <begin position="89"/>
        <end position="380"/>
    </location>
</feature>
<name>A0A9X0CDJ4_9CNID</name>
<keyword evidence="1" id="KW-0560">Oxidoreductase</keyword>
<dbReference type="Proteomes" id="UP001163046">
    <property type="component" value="Unassembled WGS sequence"/>
</dbReference>
<dbReference type="Pfam" id="PF02668">
    <property type="entry name" value="TauD"/>
    <property type="match status" value="1"/>
</dbReference>
<dbReference type="InterPro" id="IPR050411">
    <property type="entry name" value="AlphaKG_dependent_hydroxylases"/>
</dbReference>
<proteinExistence type="predicted"/>
<evidence type="ECO:0000259" key="2">
    <source>
        <dbReference type="Pfam" id="PF02668"/>
    </source>
</evidence>
<dbReference type="InterPro" id="IPR042098">
    <property type="entry name" value="TauD-like_sf"/>
</dbReference>
<dbReference type="PANTHER" id="PTHR10696:SF21">
    <property type="entry name" value="TAUD_TFDA-LIKE DOMAIN-CONTAINING PROTEIN"/>
    <property type="match status" value="1"/>
</dbReference>
<accession>A0A9X0CDJ4</accession>
<evidence type="ECO:0000313" key="3">
    <source>
        <dbReference type="EMBL" id="KAJ7326145.1"/>
    </source>
</evidence>
<organism evidence="3 4">
    <name type="scientific">Desmophyllum pertusum</name>
    <dbReference type="NCBI Taxonomy" id="174260"/>
    <lineage>
        <taxon>Eukaryota</taxon>
        <taxon>Metazoa</taxon>
        <taxon>Cnidaria</taxon>
        <taxon>Anthozoa</taxon>
        <taxon>Hexacorallia</taxon>
        <taxon>Scleractinia</taxon>
        <taxon>Caryophylliina</taxon>
        <taxon>Caryophylliidae</taxon>
        <taxon>Desmophyllum</taxon>
    </lineage>
</organism>
<comment type="caution">
    <text evidence="3">The sequence shown here is derived from an EMBL/GenBank/DDBJ whole genome shotgun (WGS) entry which is preliminary data.</text>
</comment>
<dbReference type="EMBL" id="MU827803">
    <property type="protein sequence ID" value="KAJ7326145.1"/>
    <property type="molecule type" value="Genomic_DNA"/>
</dbReference>
<dbReference type="Gene3D" id="3.60.130.10">
    <property type="entry name" value="Clavaminate synthase-like"/>
    <property type="match status" value="1"/>
</dbReference>
<dbReference type="InterPro" id="IPR003819">
    <property type="entry name" value="TauD/TfdA-like"/>
</dbReference>
<protein>
    <recommendedName>
        <fullName evidence="2">TauD/TfdA-like domain-containing protein</fullName>
    </recommendedName>
</protein>
<sequence length="388" mass="44134">MSTRAISASFQRLPKMACVIKGLIRRPLTQTATYNVSIFEPIPREELVTKFKSRLRDRPLTPGSSNGGFPEFLAEPRESFPLGVRVRNSNQFSLAELTAKCMEFVEENLSHNPAILFRGLPARSAEDFSIIAQGIPWKALTYEGGGGKRRQVDKVIGTYTASDEPPEFTIEPHNEMAYNAVYPAKVFFFCLKEPHDGSGGETPLVKNSELLSKLDPDVVRKFEEKQVRYVRYLPDKSRREYQSWQDVFETTNKKDVAPKAKEHGYNITWDSSGDLYLWQSRPVFIQHPLTGGKVWFNQLHLYHATYFQTLPEFADASIPDEKLPGHTYYGDGSVIPPDMIQHLRATMWSCAVGFQWRSSDLLVVDNLAAQHARMSFTGDRINLVYLTE</sequence>
<gene>
    <name evidence="3" type="ORF">OS493_027997</name>
</gene>
<evidence type="ECO:0000256" key="1">
    <source>
        <dbReference type="ARBA" id="ARBA00023002"/>
    </source>
</evidence>
<dbReference type="PANTHER" id="PTHR10696">
    <property type="entry name" value="GAMMA-BUTYROBETAINE HYDROXYLASE-RELATED"/>
    <property type="match status" value="1"/>
</dbReference>
<dbReference type="AlphaFoldDB" id="A0A9X0CDJ4"/>
<keyword evidence="4" id="KW-1185">Reference proteome</keyword>